<organism evidence="2 3">
    <name type="scientific">Eumeta variegata</name>
    <name type="common">Bagworm moth</name>
    <name type="synonym">Eumeta japonica</name>
    <dbReference type="NCBI Taxonomy" id="151549"/>
    <lineage>
        <taxon>Eukaryota</taxon>
        <taxon>Metazoa</taxon>
        <taxon>Ecdysozoa</taxon>
        <taxon>Arthropoda</taxon>
        <taxon>Hexapoda</taxon>
        <taxon>Insecta</taxon>
        <taxon>Pterygota</taxon>
        <taxon>Neoptera</taxon>
        <taxon>Endopterygota</taxon>
        <taxon>Lepidoptera</taxon>
        <taxon>Glossata</taxon>
        <taxon>Ditrysia</taxon>
        <taxon>Tineoidea</taxon>
        <taxon>Psychidae</taxon>
        <taxon>Oiketicinae</taxon>
        <taxon>Eumeta</taxon>
    </lineage>
</organism>
<feature type="region of interest" description="Disordered" evidence="1">
    <location>
        <begin position="168"/>
        <end position="207"/>
    </location>
</feature>
<keyword evidence="3" id="KW-1185">Reference proteome</keyword>
<name>A0A4C1WGM9_EUMVA</name>
<feature type="region of interest" description="Disordered" evidence="1">
    <location>
        <begin position="230"/>
        <end position="272"/>
    </location>
</feature>
<evidence type="ECO:0000313" key="3">
    <source>
        <dbReference type="Proteomes" id="UP000299102"/>
    </source>
</evidence>
<dbReference type="Proteomes" id="UP000299102">
    <property type="component" value="Unassembled WGS sequence"/>
</dbReference>
<gene>
    <name evidence="2" type="ORF">EVAR_25235_1</name>
</gene>
<feature type="region of interest" description="Disordered" evidence="1">
    <location>
        <begin position="285"/>
        <end position="342"/>
    </location>
</feature>
<proteinExistence type="predicted"/>
<sequence length="342" mass="37748">MICRDDRGSGRETVEEALRASYSTKPRTSYLSRNEILKADKLSDEFLTRVELKHSLRASRSAYGRRRRPSSARAARRGGAGWGGPREERENRVAGHTAVTYAQQETGSARSVTCLSQNTDVTACAVCFCPWILLRLRVSVDDDDYLFSDGSRARLHLTNTVKNALLLSDLSPTRNGKGECRDPPQGRPARRGAAPSRTGRGRGRLRRGGCRDTRIRLSLSVRGTLEENANEYRTTATKKITSFPSPSRARAAGRRGRACNDGGPQNSGATDNAIGDVVDVRFCGRSAPERPRRPAVPDLPKERSAKTPRAWQFRRQVSRSPKRMKTNVSIGTGANAEIRTEP</sequence>
<feature type="compositionally biased region" description="Basic residues" evidence="1">
    <location>
        <begin position="63"/>
        <end position="76"/>
    </location>
</feature>
<reference evidence="2 3" key="1">
    <citation type="journal article" date="2019" name="Commun. Biol.">
        <title>The bagworm genome reveals a unique fibroin gene that provides high tensile strength.</title>
        <authorList>
            <person name="Kono N."/>
            <person name="Nakamura H."/>
            <person name="Ohtoshi R."/>
            <person name="Tomita M."/>
            <person name="Numata K."/>
            <person name="Arakawa K."/>
        </authorList>
    </citation>
    <scope>NUCLEOTIDE SEQUENCE [LARGE SCALE GENOMIC DNA]</scope>
</reference>
<feature type="compositionally biased region" description="Basic residues" evidence="1">
    <location>
        <begin position="316"/>
        <end position="325"/>
    </location>
</feature>
<accession>A0A4C1WGM9</accession>
<evidence type="ECO:0000256" key="1">
    <source>
        <dbReference type="SAM" id="MobiDB-lite"/>
    </source>
</evidence>
<feature type="region of interest" description="Disordered" evidence="1">
    <location>
        <begin position="61"/>
        <end position="92"/>
    </location>
</feature>
<protein>
    <submittedName>
        <fullName evidence="2">Uncharacterized protein</fullName>
    </submittedName>
</protein>
<comment type="caution">
    <text evidence="2">The sequence shown here is derived from an EMBL/GenBank/DDBJ whole genome shotgun (WGS) entry which is preliminary data.</text>
</comment>
<dbReference type="EMBL" id="BGZK01000567">
    <property type="protein sequence ID" value="GBP50538.1"/>
    <property type="molecule type" value="Genomic_DNA"/>
</dbReference>
<evidence type="ECO:0000313" key="2">
    <source>
        <dbReference type="EMBL" id="GBP50538.1"/>
    </source>
</evidence>
<dbReference type="AlphaFoldDB" id="A0A4C1WGM9"/>
<feature type="compositionally biased region" description="Polar residues" evidence="1">
    <location>
        <begin position="231"/>
        <end position="245"/>
    </location>
</feature>